<dbReference type="GO" id="GO:0003677">
    <property type="term" value="F:DNA binding"/>
    <property type="evidence" value="ECO:0007669"/>
    <property type="project" value="InterPro"/>
</dbReference>
<dbReference type="InterPro" id="IPR036388">
    <property type="entry name" value="WH-like_DNA-bd_sf"/>
</dbReference>
<accession>A0A9X2KCV1</accession>
<dbReference type="RefSeq" id="WP_253962674.1">
    <property type="nucleotide sequence ID" value="NZ_JALHBS010000007.1"/>
</dbReference>
<dbReference type="EMBL" id="JALHBS010000007">
    <property type="protein sequence ID" value="MCP3053783.1"/>
    <property type="molecule type" value="Genomic_DNA"/>
</dbReference>
<dbReference type="AlphaFoldDB" id="A0A9X2KCV1"/>
<name>A0A9X2KCV1_9HYPH</name>
<organism evidence="2 3">
    <name type="scientific">Aurantimonas marianensis</name>
    <dbReference type="NCBI Taxonomy" id="2920428"/>
    <lineage>
        <taxon>Bacteria</taxon>
        <taxon>Pseudomonadati</taxon>
        <taxon>Pseudomonadota</taxon>
        <taxon>Alphaproteobacteria</taxon>
        <taxon>Hyphomicrobiales</taxon>
        <taxon>Aurantimonadaceae</taxon>
        <taxon>Aurantimonas</taxon>
    </lineage>
</organism>
<dbReference type="Proteomes" id="UP001155220">
    <property type="component" value="Unassembled WGS sequence"/>
</dbReference>
<comment type="caution">
    <text evidence="2">The sequence shown here is derived from an EMBL/GenBank/DDBJ whole genome shotgun (WGS) entry which is preliminary data.</text>
</comment>
<evidence type="ECO:0000259" key="1">
    <source>
        <dbReference type="SMART" id="SM00421"/>
    </source>
</evidence>
<dbReference type="InterPro" id="IPR016032">
    <property type="entry name" value="Sig_transdc_resp-reg_C-effctor"/>
</dbReference>
<protein>
    <submittedName>
        <fullName evidence="2">Helix-turn-helix transcriptional regulator</fullName>
    </submittedName>
</protein>
<keyword evidence="3" id="KW-1185">Reference proteome</keyword>
<feature type="domain" description="HTH luxR-type" evidence="1">
    <location>
        <begin position="305"/>
        <end position="362"/>
    </location>
</feature>
<reference evidence="2" key="1">
    <citation type="submission" date="2022-03" db="EMBL/GenBank/DDBJ databases">
        <title>Aurantimonas Liuensis sp. Nov., isolated from the hadal seawater of the Mariana Trench.</title>
        <authorList>
            <person name="Liu R."/>
        </authorList>
    </citation>
    <scope>NUCLEOTIDE SEQUENCE</scope>
    <source>
        <strain evidence="2">LRZ36</strain>
    </source>
</reference>
<sequence>MKFLDEFERITSVIYEASVAPEDGWQDVSDALSEVFLEAAVVIDDNGIARQDDHFLKTSRFDLERVKTHFERFATAEENSGVRSLLTGPVSRAFDMRSGFEPGEWDRDPSVAAILQPQGITEGQLLVLERNDGRLTDLLIYRGQRGGAFSTKELRLINALAPHLKRALAIRRHLREMTEQMLEAQRLLQNVAGGLIMTDQAGRVIEASGSGRQALDSAAAIYVSQGRIRARHPAADRVLNAMFAGDFARGDEPMRLPGDDGHDYILWEFPASAANGLTDSVNRRVFGINLQAVSKGAPPLDLQRRYGLTQAEGEIAAAFALGASLGEIAEMRGNSVHTVRTHLKSIFAKTGTHRQSQLVALLHAP</sequence>
<evidence type="ECO:0000313" key="3">
    <source>
        <dbReference type="Proteomes" id="UP001155220"/>
    </source>
</evidence>
<dbReference type="GO" id="GO:0006355">
    <property type="term" value="P:regulation of DNA-templated transcription"/>
    <property type="evidence" value="ECO:0007669"/>
    <property type="project" value="InterPro"/>
</dbReference>
<evidence type="ECO:0000313" key="2">
    <source>
        <dbReference type="EMBL" id="MCP3053783.1"/>
    </source>
</evidence>
<dbReference type="Gene3D" id="1.10.10.10">
    <property type="entry name" value="Winged helix-like DNA-binding domain superfamily/Winged helix DNA-binding domain"/>
    <property type="match status" value="1"/>
</dbReference>
<dbReference type="SUPFAM" id="SSF46894">
    <property type="entry name" value="C-terminal effector domain of the bipartite response regulators"/>
    <property type="match status" value="1"/>
</dbReference>
<proteinExistence type="predicted"/>
<dbReference type="SMART" id="SM00421">
    <property type="entry name" value="HTH_LUXR"/>
    <property type="match status" value="1"/>
</dbReference>
<dbReference type="InterPro" id="IPR000792">
    <property type="entry name" value="Tscrpt_reg_LuxR_C"/>
</dbReference>
<gene>
    <name evidence="2" type="ORF">MJ956_01305</name>
</gene>